<dbReference type="AlphaFoldDB" id="A0A6H1UBW7"/>
<dbReference type="EMBL" id="CP051180">
    <property type="protein sequence ID" value="QIZ76555.1"/>
    <property type="molecule type" value="Genomic_DNA"/>
</dbReference>
<sequence length="96" mass="11284">MKELVHIHTYLMDANEVGEWEGQEALAAENINTLFHAVYDFADHDIDVARLEQMLDSVWQNWQHNPELIELDDDMIHAFVEALFTHFDPEQGQEDF</sequence>
<dbReference type="RefSeq" id="WP_168659817.1">
    <property type="nucleotide sequence ID" value="NZ_CP051180.1"/>
</dbReference>
<accession>A0A6H1UBW7</accession>
<name>A0A6H1UBW7_9GAMM</name>
<organism evidence="1 2">
    <name type="scientific">Ferrimonas lipolytica</name>
    <dbReference type="NCBI Taxonomy" id="2724191"/>
    <lineage>
        <taxon>Bacteria</taxon>
        <taxon>Pseudomonadati</taxon>
        <taxon>Pseudomonadota</taxon>
        <taxon>Gammaproteobacteria</taxon>
        <taxon>Alteromonadales</taxon>
        <taxon>Ferrimonadaceae</taxon>
        <taxon>Ferrimonas</taxon>
    </lineage>
</organism>
<evidence type="ECO:0000313" key="1">
    <source>
        <dbReference type="EMBL" id="QIZ76555.1"/>
    </source>
</evidence>
<dbReference type="Proteomes" id="UP000501602">
    <property type="component" value="Chromosome"/>
</dbReference>
<evidence type="ECO:0000313" key="2">
    <source>
        <dbReference type="Proteomes" id="UP000501602"/>
    </source>
</evidence>
<gene>
    <name evidence="1" type="ORF">HER31_06565</name>
</gene>
<reference evidence="1 2" key="1">
    <citation type="submission" date="2020-04" db="EMBL/GenBank/DDBJ databases">
        <title>Ferrimonas sp. S7 isolated from sea water.</title>
        <authorList>
            <person name="Bae S.S."/>
            <person name="Baek K."/>
        </authorList>
    </citation>
    <scope>NUCLEOTIDE SEQUENCE [LARGE SCALE GENOMIC DNA]</scope>
    <source>
        <strain evidence="1 2">S7</strain>
    </source>
</reference>
<proteinExistence type="predicted"/>
<dbReference type="KEGG" id="fes:HER31_06565"/>
<protein>
    <submittedName>
        <fullName evidence="1">Uncharacterized protein</fullName>
    </submittedName>
</protein>
<keyword evidence="2" id="KW-1185">Reference proteome</keyword>